<gene>
    <name evidence="1" type="ORF">AT03_05160</name>
</gene>
<dbReference type="eggNOG" id="ENOG5033KBZ">
    <property type="taxonomic scope" value="Bacteria"/>
</dbReference>
<name>A0A097R7S9_HAFAL</name>
<dbReference type="HOGENOM" id="CLU_177682_1_0_6"/>
<sequence>MSNTEKRSDVSEWAVGIFEDDSLRLHDPVVLNYLKLLGAVDLPSTDRDYLYTDDDLLYWISELKK</sequence>
<dbReference type="KEGG" id="hav:AT03_05160"/>
<evidence type="ECO:0000313" key="1">
    <source>
        <dbReference type="EMBL" id="AIU74780.1"/>
    </source>
</evidence>
<evidence type="ECO:0000313" key="2">
    <source>
        <dbReference type="Proteomes" id="UP000029986"/>
    </source>
</evidence>
<dbReference type="AlphaFoldDB" id="A0A097R7S9"/>
<accession>A0A097R7S9</accession>
<dbReference type="Proteomes" id="UP000029986">
    <property type="component" value="Chromosome"/>
</dbReference>
<organism evidence="1 2">
    <name type="scientific">Hafnia alvei FB1</name>
    <dbReference type="NCBI Taxonomy" id="1453496"/>
    <lineage>
        <taxon>Bacteria</taxon>
        <taxon>Pseudomonadati</taxon>
        <taxon>Pseudomonadota</taxon>
        <taxon>Gammaproteobacteria</taxon>
        <taxon>Enterobacterales</taxon>
        <taxon>Hafniaceae</taxon>
        <taxon>Hafnia</taxon>
    </lineage>
</organism>
<proteinExistence type="predicted"/>
<reference evidence="1 2" key="1">
    <citation type="journal article" date="2014" name="Gut Pathog.">
        <title>Gene clusters of Hafnia alvei strain FB1 important in survival and pathogenesis: a draft genome perspective.</title>
        <authorList>
            <person name="Tan J.Y."/>
            <person name="Yin W.F."/>
            <person name="Chan K.G."/>
        </authorList>
    </citation>
    <scope>NUCLEOTIDE SEQUENCE [LARGE SCALE GENOMIC DNA]</scope>
    <source>
        <strain evidence="1 2">FB1</strain>
    </source>
</reference>
<keyword evidence="2" id="KW-1185">Reference proteome</keyword>
<dbReference type="PATRIC" id="fig|1453496.5.peg.1027"/>
<dbReference type="EMBL" id="CP009706">
    <property type="protein sequence ID" value="AIU74780.1"/>
    <property type="molecule type" value="Genomic_DNA"/>
</dbReference>
<protein>
    <submittedName>
        <fullName evidence="1">Uncharacterized protein</fullName>
    </submittedName>
</protein>